<sequence>MEKQGYGFVPDDCWELIFQKLKEDDERDLDSISLVSKQFLAISNWVKHSLNVDAETPLHLLPNLLRRFRQIKSLVIDIDVVKDIDGLVGQIAWSGVLNSKP</sequence>
<evidence type="ECO:0000313" key="1">
    <source>
        <dbReference type="EMBL" id="KAH7846635.1"/>
    </source>
</evidence>
<name>A0ACB7Y0X9_9ERIC</name>
<reference evidence="1 2" key="1">
    <citation type="journal article" date="2021" name="Hortic Res">
        <title>High-quality reference genome and annotation aids understanding of berry development for evergreen blueberry (Vaccinium darrowii).</title>
        <authorList>
            <person name="Yu J."/>
            <person name="Hulse-Kemp A.M."/>
            <person name="Babiker E."/>
            <person name="Staton M."/>
        </authorList>
    </citation>
    <scope>NUCLEOTIDE SEQUENCE [LARGE SCALE GENOMIC DNA]</scope>
    <source>
        <strain evidence="2">cv. NJ 8807/NJ 8810</strain>
        <tissue evidence="1">Young leaf</tissue>
    </source>
</reference>
<dbReference type="Proteomes" id="UP000828048">
    <property type="component" value="Chromosome 5"/>
</dbReference>
<gene>
    <name evidence="1" type="ORF">Vadar_016316</name>
</gene>
<evidence type="ECO:0000313" key="2">
    <source>
        <dbReference type="Proteomes" id="UP000828048"/>
    </source>
</evidence>
<comment type="caution">
    <text evidence="1">The sequence shown here is derived from an EMBL/GenBank/DDBJ whole genome shotgun (WGS) entry which is preliminary data.</text>
</comment>
<proteinExistence type="predicted"/>
<accession>A0ACB7Y0X9</accession>
<organism evidence="1 2">
    <name type="scientific">Vaccinium darrowii</name>
    <dbReference type="NCBI Taxonomy" id="229202"/>
    <lineage>
        <taxon>Eukaryota</taxon>
        <taxon>Viridiplantae</taxon>
        <taxon>Streptophyta</taxon>
        <taxon>Embryophyta</taxon>
        <taxon>Tracheophyta</taxon>
        <taxon>Spermatophyta</taxon>
        <taxon>Magnoliopsida</taxon>
        <taxon>eudicotyledons</taxon>
        <taxon>Gunneridae</taxon>
        <taxon>Pentapetalae</taxon>
        <taxon>asterids</taxon>
        <taxon>Ericales</taxon>
        <taxon>Ericaceae</taxon>
        <taxon>Vaccinioideae</taxon>
        <taxon>Vaccinieae</taxon>
        <taxon>Vaccinium</taxon>
    </lineage>
</organism>
<protein>
    <submittedName>
        <fullName evidence="1">Uncharacterized protein</fullName>
    </submittedName>
</protein>
<keyword evidence="2" id="KW-1185">Reference proteome</keyword>
<dbReference type="EMBL" id="CM037155">
    <property type="protein sequence ID" value="KAH7846635.1"/>
    <property type="molecule type" value="Genomic_DNA"/>
</dbReference>